<dbReference type="AlphaFoldDB" id="A0AA40G4H6"/>
<comment type="caution">
    <text evidence="1">The sequence shown here is derived from an EMBL/GenBank/DDBJ whole genome shotgun (WGS) entry which is preliminary data.</text>
</comment>
<name>A0AA40G4H6_9HYME</name>
<proteinExistence type="predicted"/>
<protein>
    <submittedName>
        <fullName evidence="1">Uncharacterized protein</fullName>
    </submittedName>
</protein>
<evidence type="ECO:0000313" key="1">
    <source>
        <dbReference type="EMBL" id="KAK1130380.1"/>
    </source>
</evidence>
<sequence>MPLKSSFFFSSIESAKLPPLLCEYFDFNSNVYGTRSVAFEVTAWLKEIINFIPIEDQAVSLQISPIFFDFEENEAAIVMHALCLKLDLKSSGDYQMSLKTEVVDTTEVLRLKTKLFLSYVH</sequence>
<evidence type="ECO:0000313" key="2">
    <source>
        <dbReference type="Proteomes" id="UP001177670"/>
    </source>
</evidence>
<accession>A0AA40G4H6</accession>
<organism evidence="1 2">
    <name type="scientific">Melipona bicolor</name>
    <dbReference type="NCBI Taxonomy" id="60889"/>
    <lineage>
        <taxon>Eukaryota</taxon>
        <taxon>Metazoa</taxon>
        <taxon>Ecdysozoa</taxon>
        <taxon>Arthropoda</taxon>
        <taxon>Hexapoda</taxon>
        <taxon>Insecta</taxon>
        <taxon>Pterygota</taxon>
        <taxon>Neoptera</taxon>
        <taxon>Endopterygota</taxon>
        <taxon>Hymenoptera</taxon>
        <taxon>Apocrita</taxon>
        <taxon>Aculeata</taxon>
        <taxon>Apoidea</taxon>
        <taxon>Anthophila</taxon>
        <taxon>Apidae</taxon>
        <taxon>Melipona</taxon>
    </lineage>
</organism>
<reference evidence="1" key="1">
    <citation type="submission" date="2021-10" db="EMBL/GenBank/DDBJ databases">
        <title>Melipona bicolor Genome sequencing and assembly.</title>
        <authorList>
            <person name="Araujo N.S."/>
            <person name="Arias M.C."/>
        </authorList>
    </citation>
    <scope>NUCLEOTIDE SEQUENCE</scope>
    <source>
        <strain evidence="1">USP_2M_L1-L4_2017</strain>
        <tissue evidence="1">Whole body</tissue>
    </source>
</reference>
<gene>
    <name evidence="1" type="ORF">K0M31_018512</name>
</gene>
<keyword evidence="2" id="KW-1185">Reference proteome</keyword>
<dbReference type="Proteomes" id="UP001177670">
    <property type="component" value="Unassembled WGS sequence"/>
</dbReference>
<dbReference type="EMBL" id="JAHYIQ010000007">
    <property type="protein sequence ID" value="KAK1130380.1"/>
    <property type="molecule type" value="Genomic_DNA"/>
</dbReference>